<sequence>MRSRHSQRIDCKAALDKGSVRWIIPASKLRSLGDHGPLGHPSLTRPELERQAPRNSGRSALEFSGSNAVHAGACPLREVRLWCWGAKCEVRDHGWTADGQFQAVLPSSVPPLRAVSTARTEAGAVEDPQNLASARHLREARPGCSAGWSWAVVARAEQASVQVGMCLMYQPNTAAQPLNG</sequence>
<keyword evidence="3" id="KW-1185">Reference proteome</keyword>
<name>A0A2T3ZFI9_TRIA4</name>
<dbReference type="AlphaFoldDB" id="A0A2T3ZFI9"/>
<proteinExistence type="predicted"/>
<dbReference type="Proteomes" id="UP000240493">
    <property type="component" value="Unassembled WGS sequence"/>
</dbReference>
<accession>A0A2T3ZFI9</accession>
<gene>
    <name evidence="2" type="ORF">M441DRAFT_374704</name>
</gene>
<protein>
    <submittedName>
        <fullName evidence="2">Uncharacterized protein</fullName>
    </submittedName>
</protein>
<feature type="region of interest" description="Disordered" evidence="1">
    <location>
        <begin position="33"/>
        <end position="61"/>
    </location>
</feature>
<organism evidence="2 3">
    <name type="scientific">Trichoderma asperellum (strain ATCC 204424 / CBS 433.97 / NBRC 101777)</name>
    <dbReference type="NCBI Taxonomy" id="1042311"/>
    <lineage>
        <taxon>Eukaryota</taxon>
        <taxon>Fungi</taxon>
        <taxon>Dikarya</taxon>
        <taxon>Ascomycota</taxon>
        <taxon>Pezizomycotina</taxon>
        <taxon>Sordariomycetes</taxon>
        <taxon>Hypocreomycetidae</taxon>
        <taxon>Hypocreales</taxon>
        <taxon>Hypocreaceae</taxon>
        <taxon>Trichoderma</taxon>
    </lineage>
</organism>
<evidence type="ECO:0000256" key="1">
    <source>
        <dbReference type="SAM" id="MobiDB-lite"/>
    </source>
</evidence>
<dbReference type="EMBL" id="KZ679259">
    <property type="protein sequence ID" value="PTB43559.1"/>
    <property type="molecule type" value="Genomic_DNA"/>
</dbReference>
<evidence type="ECO:0000313" key="2">
    <source>
        <dbReference type="EMBL" id="PTB43559.1"/>
    </source>
</evidence>
<reference evidence="2 3" key="1">
    <citation type="submission" date="2016-07" db="EMBL/GenBank/DDBJ databases">
        <title>Multiple horizontal gene transfer events from other fungi enriched the ability of initially mycotrophic Trichoderma (Ascomycota) to feed on dead plant biomass.</title>
        <authorList>
            <consortium name="DOE Joint Genome Institute"/>
            <person name="Aerts A."/>
            <person name="Atanasova L."/>
            <person name="Chenthamara K."/>
            <person name="Zhang J."/>
            <person name="Grujic M."/>
            <person name="Henrissat B."/>
            <person name="Kuo A."/>
            <person name="Salamov A."/>
            <person name="Lipzen A."/>
            <person name="Labutti K."/>
            <person name="Barry K."/>
            <person name="Miao Y."/>
            <person name="Rahimi M.J."/>
            <person name="Shen Q."/>
            <person name="Grigoriev I.V."/>
            <person name="Kubicek C.P."/>
            <person name="Druzhinina I.S."/>
        </authorList>
    </citation>
    <scope>NUCLEOTIDE SEQUENCE [LARGE SCALE GENOMIC DNA]</scope>
    <source>
        <strain evidence="2 3">CBS 433.97</strain>
    </source>
</reference>
<evidence type="ECO:0000313" key="3">
    <source>
        <dbReference type="Proteomes" id="UP000240493"/>
    </source>
</evidence>